<evidence type="ECO:0000256" key="1">
    <source>
        <dbReference type="SAM" id="Phobius"/>
    </source>
</evidence>
<keyword evidence="1" id="KW-1133">Transmembrane helix</keyword>
<proteinExistence type="predicted"/>
<protein>
    <submittedName>
        <fullName evidence="2">Uncharacterized protein</fullName>
    </submittedName>
</protein>
<dbReference type="EMBL" id="HBUF01209104">
    <property type="protein sequence ID" value="CAG6665016.1"/>
    <property type="molecule type" value="Transcribed_RNA"/>
</dbReference>
<reference evidence="2" key="1">
    <citation type="submission" date="2021-05" db="EMBL/GenBank/DDBJ databases">
        <authorList>
            <person name="Alioto T."/>
            <person name="Alioto T."/>
            <person name="Gomez Garrido J."/>
        </authorList>
    </citation>
    <scope>NUCLEOTIDE SEQUENCE</scope>
</reference>
<keyword evidence="1" id="KW-0812">Transmembrane</keyword>
<feature type="transmembrane region" description="Helical" evidence="1">
    <location>
        <begin position="6"/>
        <end position="26"/>
    </location>
</feature>
<accession>A0A8D8S8D9</accession>
<dbReference type="AlphaFoldDB" id="A0A8D8S8D9"/>
<dbReference type="EMBL" id="HBUF01209099">
    <property type="protein sequence ID" value="CAG6665006.1"/>
    <property type="molecule type" value="Transcribed_RNA"/>
</dbReference>
<keyword evidence="1" id="KW-0472">Membrane</keyword>
<sequence>MVSLVSIIFMIPCLYGTIIMYGHGLADRLHGRKLPLLPVLLRAAFSSFSISGGKLVDPTPGIEKELKAVQNVQIQARKHLCLCIPDTIFSYTIPAMFGQTTLKESNIRHCYVPDVPIMTRYIFLFFNISVQMRR</sequence>
<organism evidence="2">
    <name type="scientific">Cacopsylla melanoneura</name>
    <dbReference type="NCBI Taxonomy" id="428564"/>
    <lineage>
        <taxon>Eukaryota</taxon>
        <taxon>Metazoa</taxon>
        <taxon>Ecdysozoa</taxon>
        <taxon>Arthropoda</taxon>
        <taxon>Hexapoda</taxon>
        <taxon>Insecta</taxon>
        <taxon>Pterygota</taxon>
        <taxon>Neoptera</taxon>
        <taxon>Paraneoptera</taxon>
        <taxon>Hemiptera</taxon>
        <taxon>Sternorrhyncha</taxon>
        <taxon>Psylloidea</taxon>
        <taxon>Psyllidae</taxon>
        <taxon>Psyllinae</taxon>
        <taxon>Cacopsylla</taxon>
    </lineage>
</organism>
<evidence type="ECO:0000313" key="2">
    <source>
        <dbReference type="EMBL" id="CAG6665016.1"/>
    </source>
</evidence>
<name>A0A8D8S8D9_9HEMI</name>